<organism evidence="3 4">
    <name type="scientific">Acidocella aquatica</name>
    <dbReference type="NCBI Taxonomy" id="1922313"/>
    <lineage>
        <taxon>Bacteria</taxon>
        <taxon>Pseudomonadati</taxon>
        <taxon>Pseudomonadota</taxon>
        <taxon>Alphaproteobacteria</taxon>
        <taxon>Acetobacterales</taxon>
        <taxon>Acidocellaceae</taxon>
        <taxon>Acidocella</taxon>
    </lineage>
</organism>
<sequence length="477" mass="50583">MAAKSYYFSNDYVKKFHPDETASIKTIKFFSHLKSVLQLSASGAFILMVAAGGNAQAAQSGPESLATLQAAIAAQEAKLQQEEIQLEQQSLELDQQQRLLDSQMAKLRGTGTSPTSQAQPAADSTANSATTAPASSTQAAPASGTVGEEQQQQQQQNQQEQTKVILQSSTVLANTGGVLTPKGTFVIDPSLEYDYWAQNQLALNGFTIIPGITFGNIFIARVDQNFLTAAVTARYGLTDRLEINAKIPLVAGYGTFTAQAVGPNAQPLNTSANNVNIGDIQLGGSYQFNSGNDGWPVFVGNLTFKTATGVSPYSVPIYTVYDSGGSFLGGIQKKLPTGTGFYSLEPSVTIFYPTAPGVLFGNLQYIYNFSRTFNILGSSGVSVRENLQPGSAVAATFGMGFALNDKASMTLSYQQEHVFGSSVSNRSIPGSAYDFGTFNFGLGYAINARTNFNIGVGIGAGPNAPVAKILFEVPIRF</sequence>
<keyword evidence="4" id="KW-1185">Reference proteome</keyword>
<dbReference type="EMBL" id="BSOS01000067">
    <property type="protein sequence ID" value="GLR67756.1"/>
    <property type="molecule type" value="Genomic_DNA"/>
</dbReference>
<proteinExistence type="predicted"/>
<protein>
    <recommendedName>
        <fullName evidence="5">Transporter</fullName>
    </recommendedName>
</protein>
<evidence type="ECO:0000256" key="2">
    <source>
        <dbReference type="SAM" id="MobiDB-lite"/>
    </source>
</evidence>
<accession>A0ABQ6AA92</accession>
<keyword evidence="1" id="KW-0175">Coiled coil</keyword>
<feature type="region of interest" description="Disordered" evidence="2">
    <location>
        <begin position="107"/>
        <end position="161"/>
    </location>
</feature>
<dbReference type="Proteomes" id="UP001156641">
    <property type="component" value="Unassembled WGS sequence"/>
</dbReference>
<feature type="coiled-coil region" evidence="1">
    <location>
        <begin position="65"/>
        <end position="106"/>
    </location>
</feature>
<gene>
    <name evidence="3" type="ORF">GCM10010909_24370</name>
</gene>
<feature type="compositionally biased region" description="Low complexity" evidence="2">
    <location>
        <begin position="120"/>
        <end position="161"/>
    </location>
</feature>
<name>A0ABQ6AA92_9PROT</name>
<evidence type="ECO:0008006" key="5">
    <source>
        <dbReference type="Google" id="ProtNLM"/>
    </source>
</evidence>
<evidence type="ECO:0000313" key="3">
    <source>
        <dbReference type="EMBL" id="GLR67756.1"/>
    </source>
</evidence>
<evidence type="ECO:0000256" key="1">
    <source>
        <dbReference type="SAM" id="Coils"/>
    </source>
</evidence>
<feature type="compositionally biased region" description="Polar residues" evidence="2">
    <location>
        <begin position="110"/>
        <end position="119"/>
    </location>
</feature>
<reference evidence="4" key="1">
    <citation type="journal article" date="2019" name="Int. J. Syst. Evol. Microbiol.">
        <title>The Global Catalogue of Microorganisms (GCM) 10K type strain sequencing project: providing services to taxonomists for standard genome sequencing and annotation.</title>
        <authorList>
            <consortium name="The Broad Institute Genomics Platform"/>
            <consortium name="The Broad Institute Genome Sequencing Center for Infectious Disease"/>
            <person name="Wu L."/>
            <person name="Ma J."/>
        </authorList>
    </citation>
    <scope>NUCLEOTIDE SEQUENCE [LARGE SCALE GENOMIC DNA]</scope>
    <source>
        <strain evidence="4">NBRC 112502</strain>
    </source>
</reference>
<comment type="caution">
    <text evidence="3">The sequence shown here is derived from an EMBL/GenBank/DDBJ whole genome shotgun (WGS) entry which is preliminary data.</text>
</comment>
<evidence type="ECO:0000313" key="4">
    <source>
        <dbReference type="Proteomes" id="UP001156641"/>
    </source>
</evidence>